<dbReference type="EMBL" id="FQUU01000001">
    <property type="protein sequence ID" value="SHE37490.1"/>
    <property type="molecule type" value="Genomic_DNA"/>
</dbReference>
<evidence type="ECO:0000313" key="4">
    <source>
        <dbReference type="EMBL" id="SHE37490.1"/>
    </source>
</evidence>
<evidence type="ECO:0000259" key="3">
    <source>
        <dbReference type="Pfam" id="PF05193"/>
    </source>
</evidence>
<dbReference type="AlphaFoldDB" id="A0A1M4SZ95"/>
<feature type="domain" description="Peptidase M16 C-terminal" evidence="3">
    <location>
        <begin position="224"/>
        <end position="395"/>
    </location>
</feature>
<dbReference type="GO" id="GO:0046872">
    <property type="term" value="F:metal ion binding"/>
    <property type="evidence" value="ECO:0007669"/>
    <property type="project" value="InterPro"/>
</dbReference>
<dbReference type="GO" id="GO:0008233">
    <property type="term" value="F:peptidase activity"/>
    <property type="evidence" value="ECO:0007669"/>
    <property type="project" value="UniProtKB-KW"/>
</dbReference>
<organism evidence="4 5">
    <name type="scientific">Flavisolibacter ginsengisoli DSM 18119</name>
    <dbReference type="NCBI Taxonomy" id="1121884"/>
    <lineage>
        <taxon>Bacteria</taxon>
        <taxon>Pseudomonadati</taxon>
        <taxon>Bacteroidota</taxon>
        <taxon>Chitinophagia</taxon>
        <taxon>Chitinophagales</taxon>
        <taxon>Chitinophagaceae</taxon>
        <taxon>Flavisolibacter</taxon>
    </lineage>
</organism>
<accession>A0A1M4SZ95</accession>
<dbReference type="PANTHER" id="PTHR11851">
    <property type="entry name" value="METALLOPROTEASE"/>
    <property type="match status" value="1"/>
</dbReference>
<dbReference type="STRING" id="1121884.SAMN02745131_00285"/>
<keyword evidence="4" id="KW-0645">Protease</keyword>
<dbReference type="Pfam" id="PF00675">
    <property type="entry name" value="Peptidase_M16"/>
    <property type="match status" value="1"/>
</dbReference>
<protein>
    <submittedName>
        <fullName evidence="4">Zinc protease</fullName>
    </submittedName>
</protein>
<proteinExistence type="inferred from homology"/>
<gene>
    <name evidence="4" type="ORF">SAMN02745131_00285</name>
</gene>
<keyword evidence="4" id="KW-0378">Hydrolase</keyword>
<dbReference type="Proteomes" id="UP000184048">
    <property type="component" value="Unassembled WGS sequence"/>
</dbReference>
<dbReference type="GO" id="GO:0006508">
    <property type="term" value="P:proteolysis"/>
    <property type="evidence" value="ECO:0007669"/>
    <property type="project" value="UniProtKB-KW"/>
</dbReference>
<feature type="domain" description="Peptidase M16 N-terminal" evidence="2">
    <location>
        <begin position="73"/>
        <end position="208"/>
    </location>
</feature>
<dbReference type="Gene3D" id="3.30.830.10">
    <property type="entry name" value="Metalloenzyme, LuxS/M16 peptidase-like"/>
    <property type="match status" value="2"/>
</dbReference>
<dbReference type="InterPro" id="IPR011249">
    <property type="entry name" value="Metalloenz_LuxS/M16"/>
</dbReference>
<reference evidence="4 5" key="1">
    <citation type="submission" date="2016-11" db="EMBL/GenBank/DDBJ databases">
        <authorList>
            <person name="Jaros S."/>
            <person name="Januszkiewicz K."/>
            <person name="Wedrychowicz H."/>
        </authorList>
    </citation>
    <scope>NUCLEOTIDE SEQUENCE [LARGE SCALE GENOMIC DNA]</scope>
    <source>
        <strain evidence="4 5">DSM 18119</strain>
    </source>
</reference>
<keyword evidence="5" id="KW-1185">Reference proteome</keyword>
<dbReference type="InterPro" id="IPR007863">
    <property type="entry name" value="Peptidase_M16_C"/>
</dbReference>
<name>A0A1M4SZ95_9BACT</name>
<dbReference type="InterPro" id="IPR011765">
    <property type="entry name" value="Pept_M16_N"/>
</dbReference>
<evidence type="ECO:0000256" key="1">
    <source>
        <dbReference type="ARBA" id="ARBA00007261"/>
    </source>
</evidence>
<dbReference type="InterPro" id="IPR050361">
    <property type="entry name" value="MPP/UQCRC_Complex"/>
</dbReference>
<evidence type="ECO:0000313" key="5">
    <source>
        <dbReference type="Proteomes" id="UP000184048"/>
    </source>
</evidence>
<dbReference type="Pfam" id="PF05193">
    <property type="entry name" value="Peptidase_M16_C"/>
    <property type="match status" value="1"/>
</dbReference>
<comment type="similarity">
    <text evidence="1">Belongs to the peptidase M16 family.</text>
</comment>
<sequence>MFFYGPLGSVINLTFNEKMKSTLLLAMAFLMLSGIGYAQKSAVQKILPYPIFQKKLANGLNVVTVPYNSPGLAAFYIVIRAGSRDEIEPGKTGFAHFFEHMMFRGTDKFPSDKYSAILKSTGASANANTSLDRTIYHMTGNAGKLETMFEIEGDRFQNLKYSVQDFKTEAGAVKGEYTKNSASPFVQLNEKIAETAFKAHTYGHTTMGYFKDVVDMPNQYDYSLEFFKRFYRPEYATIIVVGDVASDKVNALAEKYFGNWKKGDYVSKIPFEEAQTETRYTHIQLKGFPPLLTLNYKGPSFNDQQIDMPALDVLSSLLFSEKSDLYKKLVLDEQKVRFIQAGATDSRDPNLFNIYASVVNAADMQYVKDEIVKALEDAKINKVPAQLLADTKSNLKYSFAMSIDNPTSIAESLSHYVYLTGDPESLNRLYALYDKVSTQDLVNVAQKYFVPTGLTIGTISPADSVDVK</sequence>
<evidence type="ECO:0000259" key="2">
    <source>
        <dbReference type="Pfam" id="PF00675"/>
    </source>
</evidence>
<dbReference type="SUPFAM" id="SSF63411">
    <property type="entry name" value="LuxS/MPP-like metallohydrolase"/>
    <property type="match status" value="2"/>
</dbReference>
<dbReference type="PANTHER" id="PTHR11851:SF49">
    <property type="entry name" value="MITOCHONDRIAL-PROCESSING PEPTIDASE SUBUNIT ALPHA"/>
    <property type="match status" value="1"/>
</dbReference>